<evidence type="ECO:0000313" key="3">
    <source>
        <dbReference type="Proteomes" id="UP000546031"/>
    </source>
</evidence>
<sequence>MRIALLSALENVADGRPRALVPLGGRPIIAWQIDLAKTLGCEKVLCLVEGGGETSEEIERHARTARIGIDFIGGPRHLLGKITADQDLLVMADGLLFDPEIAREHFAERRGVASISDYPGVEKGFERIDPEHAWAGLLVARGSIGEQLSDMPADGDTVSLLLRMALQSGTRLVPVDELHLNTGEVLLVRSPNDLVEREKALLDNSAAKASWAGLGEKLGSLLARSLAPDHLGNGPSVALGIGGVSLIGGLILSWYGLLAASLAVIGLGCLAISLSQALRHLRSRLSGSSFSRRFAMAINAMVDLVIVAALALPRLPKPILDAAFEPVLLVGLWRLAARLGPKPMRPFWRDRMGLALILLGFASVGVLSTALPVVILILLLFVLISEGYARLTQV</sequence>
<evidence type="ECO:0000256" key="1">
    <source>
        <dbReference type="SAM" id="Phobius"/>
    </source>
</evidence>
<organism evidence="2 3">
    <name type="scientific">Altererythrobacter lutimaris</name>
    <dbReference type="NCBI Taxonomy" id="2743979"/>
    <lineage>
        <taxon>Bacteria</taxon>
        <taxon>Pseudomonadati</taxon>
        <taxon>Pseudomonadota</taxon>
        <taxon>Alphaproteobacteria</taxon>
        <taxon>Sphingomonadales</taxon>
        <taxon>Erythrobacteraceae</taxon>
        <taxon>Altererythrobacter</taxon>
    </lineage>
</organism>
<proteinExistence type="predicted"/>
<feature type="transmembrane region" description="Helical" evidence="1">
    <location>
        <begin position="356"/>
        <end position="384"/>
    </location>
</feature>
<accession>A0A850H9R2</accession>
<dbReference type="Proteomes" id="UP000546031">
    <property type="component" value="Unassembled WGS sequence"/>
</dbReference>
<dbReference type="EMBL" id="JABWTA010000001">
    <property type="protein sequence ID" value="NVE93965.1"/>
    <property type="molecule type" value="Genomic_DNA"/>
</dbReference>
<feature type="transmembrane region" description="Helical" evidence="1">
    <location>
        <begin position="254"/>
        <end position="274"/>
    </location>
</feature>
<keyword evidence="3" id="KW-1185">Reference proteome</keyword>
<dbReference type="SUPFAM" id="SSF53448">
    <property type="entry name" value="Nucleotide-diphospho-sugar transferases"/>
    <property type="match status" value="1"/>
</dbReference>
<gene>
    <name evidence="2" type="ORF">HUO12_03535</name>
</gene>
<dbReference type="AlphaFoldDB" id="A0A850H9R2"/>
<keyword evidence="1" id="KW-1133">Transmembrane helix</keyword>
<dbReference type="RefSeq" id="WP_176272290.1">
    <property type="nucleotide sequence ID" value="NZ_JABWTA010000001.1"/>
</dbReference>
<reference evidence="2 3" key="1">
    <citation type="submission" date="2020-06" db="EMBL/GenBank/DDBJ databases">
        <title>Altererythrobacter lutimaris sp. nov., a marine bacterium isolated from a tidal flat.</title>
        <authorList>
            <person name="Kim D."/>
            <person name="Yoo Y."/>
            <person name="Kim J.-J."/>
        </authorList>
    </citation>
    <scope>NUCLEOTIDE SEQUENCE [LARGE SCALE GENOMIC DNA]</scope>
    <source>
        <strain evidence="2 3">JGD-16</strain>
    </source>
</reference>
<name>A0A850H9R2_9SPHN</name>
<dbReference type="Gene3D" id="3.90.550.10">
    <property type="entry name" value="Spore Coat Polysaccharide Biosynthesis Protein SpsA, Chain A"/>
    <property type="match status" value="1"/>
</dbReference>
<protein>
    <submittedName>
        <fullName evidence="2">Uncharacterized protein</fullName>
    </submittedName>
</protein>
<evidence type="ECO:0000313" key="2">
    <source>
        <dbReference type="EMBL" id="NVE93965.1"/>
    </source>
</evidence>
<keyword evidence="1" id="KW-0812">Transmembrane</keyword>
<comment type="caution">
    <text evidence="2">The sequence shown here is derived from an EMBL/GenBank/DDBJ whole genome shotgun (WGS) entry which is preliminary data.</text>
</comment>
<dbReference type="InterPro" id="IPR029044">
    <property type="entry name" value="Nucleotide-diphossugar_trans"/>
</dbReference>
<feature type="transmembrane region" description="Helical" evidence="1">
    <location>
        <begin position="294"/>
        <end position="312"/>
    </location>
</feature>
<keyword evidence="1" id="KW-0472">Membrane</keyword>